<dbReference type="Proteomes" id="UP000028826">
    <property type="component" value="Unassembled WGS sequence"/>
</dbReference>
<evidence type="ECO:0000256" key="7">
    <source>
        <dbReference type="ARBA" id="ARBA00022984"/>
    </source>
</evidence>
<accession>A0A086XWG5</accession>
<comment type="similarity">
    <text evidence="2">Belongs to the YkuD family.</text>
</comment>
<evidence type="ECO:0000256" key="1">
    <source>
        <dbReference type="ARBA" id="ARBA00004752"/>
    </source>
</evidence>
<keyword evidence="3" id="KW-0328">Glycosyltransferase</keyword>
<evidence type="ECO:0000256" key="2">
    <source>
        <dbReference type="ARBA" id="ARBA00005992"/>
    </source>
</evidence>
<evidence type="ECO:0000256" key="6">
    <source>
        <dbReference type="ARBA" id="ARBA00022960"/>
    </source>
</evidence>
<dbReference type="OrthoDB" id="9795305at2"/>
<dbReference type="CDD" id="cd16913">
    <property type="entry name" value="YkuD_like"/>
    <property type="match status" value="1"/>
</dbReference>
<feature type="domain" description="L,D-TPase catalytic" evidence="10">
    <location>
        <begin position="50"/>
        <end position="187"/>
    </location>
</feature>
<dbReference type="PROSITE" id="PS52029">
    <property type="entry name" value="LD_TPASE"/>
    <property type="match status" value="1"/>
</dbReference>
<keyword evidence="6 9" id="KW-0133">Cell shape</keyword>
<dbReference type="eggNOG" id="COG1376">
    <property type="taxonomic scope" value="Bacteria"/>
</dbReference>
<evidence type="ECO:0000256" key="8">
    <source>
        <dbReference type="ARBA" id="ARBA00023316"/>
    </source>
</evidence>
<sequence>MISRRFLIGGAALAALSSPTILRAHTAEPFVLADEFQPREVRVREQHAPGQILVFPRSFFLYHVFDTERAIRYGVGVGKAGLAFRGSAIIERKAEWPAWRPTNDMIRRNPDRYAQFADGVPGGPNNPLGARALYLYREGRDTYYRIHGTTEPWSIGQSVSNGCIRMLNEHVIQLYEQVPVGTPVTVV</sequence>
<dbReference type="GO" id="GO:0018104">
    <property type="term" value="P:peptidoglycan-protein cross-linking"/>
    <property type="evidence" value="ECO:0007669"/>
    <property type="project" value="TreeGrafter"/>
</dbReference>
<dbReference type="EMBL" id="JGYG01000016">
    <property type="protein sequence ID" value="KFI26365.1"/>
    <property type="molecule type" value="Genomic_DNA"/>
</dbReference>
<feature type="active site" description="Proton donor/acceptor" evidence="9">
    <location>
        <position position="147"/>
    </location>
</feature>
<dbReference type="GO" id="GO:0005576">
    <property type="term" value="C:extracellular region"/>
    <property type="evidence" value="ECO:0007669"/>
    <property type="project" value="TreeGrafter"/>
</dbReference>
<keyword evidence="8 9" id="KW-0961">Cell wall biogenesis/degradation</keyword>
<dbReference type="RefSeq" id="WP_035714035.1">
    <property type="nucleotide sequence ID" value="NZ_JGYG01000016.1"/>
</dbReference>
<dbReference type="PANTHER" id="PTHR30582:SF24">
    <property type="entry name" value="L,D-TRANSPEPTIDASE ERFK_SRFK-RELATED"/>
    <property type="match status" value="1"/>
</dbReference>
<proteinExistence type="inferred from homology"/>
<evidence type="ECO:0000259" key="10">
    <source>
        <dbReference type="PROSITE" id="PS52029"/>
    </source>
</evidence>
<dbReference type="InterPro" id="IPR038063">
    <property type="entry name" value="Transpep_catalytic_dom"/>
</dbReference>
<dbReference type="Pfam" id="PF03734">
    <property type="entry name" value="YkuD"/>
    <property type="match status" value="1"/>
</dbReference>
<name>A0A086XWG5_9RHOB</name>
<evidence type="ECO:0000256" key="5">
    <source>
        <dbReference type="ARBA" id="ARBA00022801"/>
    </source>
</evidence>
<dbReference type="GO" id="GO:0016757">
    <property type="term" value="F:glycosyltransferase activity"/>
    <property type="evidence" value="ECO:0007669"/>
    <property type="project" value="UniProtKB-KW"/>
</dbReference>
<keyword evidence="5" id="KW-0378">Hydrolase</keyword>
<keyword evidence="12" id="KW-1185">Reference proteome</keyword>
<dbReference type="InterPro" id="IPR005490">
    <property type="entry name" value="LD_TPept_cat_dom"/>
</dbReference>
<evidence type="ECO:0000256" key="3">
    <source>
        <dbReference type="ARBA" id="ARBA00022676"/>
    </source>
</evidence>
<dbReference type="AlphaFoldDB" id="A0A086XWG5"/>
<evidence type="ECO:0000256" key="9">
    <source>
        <dbReference type="PROSITE-ProRule" id="PRU01373"/>
    </source>
</evidence>
<dbReference type="InterPro" id="IPR050979">
    <property type="entry name" value="LD-transpeptidase"/>
</dbReference>
<evidence type="ECO:0000313" key="11">
    <source>
        <dbReference type="EMBL" id="KFI26365.1"/>
    </source>
</evidence>
<dbReference type="FunFam" id="2.40.440.10:FF:000002">
    <property type="entry name" value="L,D-transpeptidase ErfK/SrfK"/>
    <property type="match status" value="1"/>
</dbReference>
<feature type="active site" description="Nucleophile" evidence="9">
    <location>
        <position position="163"/>
    </location>
</feature>
<evidence type="ECO:0000313" key="12">
    <source>
        <dbReference type="Proteomes" id="UP000028826"/>
    </source>
</evidence>
<comment type="pathway">
    <text evidence="1 9">Cell wall biogenesis; peptidoglycan biosynthesis.</text>
</comment>
<comment type="caution">
    <text evidence="11">The sequence shown here is derived from an EMBL/GenBank/DDBJ whole genome shotgun (WGS) entry which is preliminary data.</text>
</comment>
<gene>
    <name evidence="11" type="ORF">CN97_03320</name>
</gene>
<dbReference type="Gene3D" id="2.40.440.10">
    <property type="entry name" value="L,D-transpeptidase catalytic domain-like"/>
    <property type="match status" value="1"/>
</dbReference>
<dbReference type="GO" id="GO:0071972">
    <property type="term" value="F:peptidoglycan L,D-transpeptidase activity"/>
    <property type="evidence" value="ECO:0007669"/>
    <property type="project" value="TreeGrafter"/>
</dbReference>
<dbReference type="STRING" id="195105.CN97_03320"/>
<reference evidence="11 12" key="1">
    <citation type="submission" date="2014-03" db="EMBL/GenBank/DDBJ databases">
        <title>Genome of Haematobacter massiliensis CCUG 47968.</title>
        <authorList>
            <person name="Wang D."/>
            <person name="Wang G."/>
        </authorList>
    </citation>
    <scope>NUCLEOTIDE SEQUENCE [LARGE SCALE GENOMIC DNA]</scope>
    <source>
        <strain evidence="11 12">CCUG 47968</strain>
    </source>
</reference>
<dbReference type="UniPathway" id="UPA00219"/>
<evidence type="ECO:0000256" key="4">
    <source>
        <dbReference type="ARBA" id="ARBA00022679"/>
    </source>
</evidence>
<dbReference type="PANTHER" id="PTHR30582">
    <property type="entry name" value="L,D-TRANSPEPTIDASE"/>
    <property type="match status" value="1"/>
</dbReference>
<protein>
    <recommendedName>
        <fullName evidence="10">L,D-TPase catalytic domain-containing protein</fullName>
    </recommendedName>
</protein>
<organism evidence="11 12">
    <name type="scientific">Haematobacter massiliensis</name>
    <dbReference type="NCBI Taxonomy" id="195105"/>
    <lineage>
        <taxon>Bacteria</taxon>
        <taxon>Pseudomonadati</taxon>
        <taxon>Pseudomonadota</taxon>
        <taxon>Alphaproteobacteria</taxon>
        <taxon>Rhodobacterales</taxon>
        <taxon>Paracoccaceae</taxon>
        <taxon>Haematobacter</taxon>
    </lineage>
</organism>
<keyword evidence="7 9" id="KW-0573">Peptidoglycan synthesis</keyword>
<dbReference type="SUPFAM" id="SSF141523">
    <property type="entry name" value="L,D-transpeptidase catalytic domain-like"/>
    <property type="match status" value="1"/>
</dbReference>
<dbReference type="GO" id="GO:0008360">
    <property type="term" value="P:regulation of cell shape"/>
    <property type="evidence" value="ECO:0007669"/>
    <property type="project" value="UniProtKB-UniRule"/>
</dbReference>
<dbReference type="GO" id="GO:0071555">
    <property type="term" value="P:cell wall organization"/>
    <property type="evidence" value="ECO:0007669"/>
    <property type="project" value="UniProtKB-UniRule"/>
</dbReference>
<keyword evidence="4" id="KW-0808">Transferase</keyword>